<gene>
    <name evidence="1" type="ORF">OXX778_LOCUS12141</name>
</gene>
<protein>
    <submittedName>
        <fullName evidence="1">Uncharacterized protein</fullName>
    </submittedName>
</protein>
<accession>A0A814AL86</accession>
<dbReference type="Proteomes" id="UP000663879">
    <property type="component" value="Unassembled WGS sequence"/>
</dbReference>
<organism evidence="1 2">
    <name type="scientific">Brachionus calyciflorus</name>
    <dbReference type="NCBI Taxonomy" id="104777"/>
    <lineage>
        <taxon>Eukaryota</taxon>
        <taxon>Metazoa</taxon>
        <taxon>Spiralia</taxon>
        <taxon>Gnathifera</taxon>
        <taxon>Rotifera</taxon>
        <taxon>Eurotatoria</taxon>
        <taxon>Monogononta</taxon>
        <taxon>Pseudotrocha</taxon>
        <taxon>Ploima</taxon>
        <taxon>Brachionidae</taxon>
        <taxon>Brachionus</taxon>
    </lineage>
</organism>
<evidence type="ECO:0000313" key="2">
    <source>
        <dbReference type="Proteomes" id="UP000663879"/>
    </source>
</evidence>
<evidence type="ECO:0000313" key="1">
    <source>
        <dbReference type="EMBL" id="CAF0915817.1"/>
    </source>
</evidence>
<comment type="caution">
    <text evidence="1">The sequence shown here is derived from an EMBL/GenBank/DDBJ whole genome shotgun (WGS) entry which is preliminary data.</text>
</comment>
<reference evidence="1" key="1">
    <citation type="submission" date="2021-02" db="EMBL/GenBank/DDBJ databases">
        <authorList>
            <person name="Nowell W R."/>
        </authorList>
    </citation>
    <scope>NUCLEOTIDE SEQUENCE</scope>
    <source>
        <strain evidence="1">Ploen Becks lab</strain>
    </source>
</reference>
<name>A0A814AL86_9BILA</name>
<sequence length="247" mass="28126">MIESYYSIKEDVSTLRAQGKTFQEILSILHQIYPNSTNTLTIKYVKDILFRTAKKERQNSRIGCDMRKVPKVQNCRILNSNPQVEKYLGTLLYYPIESIVGQDISGLKFGQDITVNISFACKRKKTLLNCQIEDLSEKLAKPGFFMKIQNKEPNAVRQVISLQPNDNVEISDRNNNAPLISNDSNRNERYITSEPSNILTQPNSDFFSSEELNVTLVAEVFMIESSNSNNETIIDNPITSRTQNSDS</sequence>
<proteinExistence type="predicted"/>
<keyword evidence="2" id="KW-1185">Reference proteome</keyword>
<dbReference type="AlphaFoldDB" id="A0A814AL86"/>
<dbReference type="EMBL" id="CAJNOC010002154">
    <property type="protein sequence ID" value="CAF0915817.1"/>
    <property type="molecule type" value="Genomic_DNA"/>
</dbReference>